<proteinExistence type="predicted"/>
<organism evidence="1 2">
    <name type="scientific">Succiniclasticum ruminis DSM 9236</name>
    <dbReference type="NCBI Taxonomy" id="1123323"/>
    <lineage>
        <taxon>Bacteria</taxon>
        <taxon>Bacillati</taxon>
        <taxon>Bacillota</taxon>
        <taxon>Negativicutes</taxon>
        <taxon>Acidaminococcales</taxon>
        <taxon>Acidaminococcaceae</taxon>
        <taxon>Succiniclasticum</taxon>
    </lineage>
</organism>
<gene>
    <name evidence="1" type="ORF">SAMN05216245_11065</name>
</gene>
<accession>A0A1I2BZL5</accession>
<dbReference type="AlphaFoldDB" id="A0A1I2BZL5"/>
<evidence type="ECO:0008006" key="3">
    <source>
        <dbReference type="Google" id="ProtNLM"/>
    </source>
</evidence>
<dbReference type="EMBL" id="FONL01000010">
    <property type="protein sequence ID" value="SFE61464.1"/>
    <property type="molecule type" value="Genomic_DNA"/>
</dbReference>
<name>A0A1I2BZL5_9FIRM</name>
<evidence type="ECO:0000313" key="1">
    <source>
        <dbReference type="EMBL" id="SFE61464.1"/>
    </source>
</evidence>
<evidence type="ECO:0000313" key="2">
    <source>
        <dbReference type="Proteomes" id="UP000198896"/>
    </source>
</evidence>
<dbReference type="InterPro" id="IPR011856">
    <property type="entry name" value="tRNA_endonuc-like_dom_sf"/>
</dbReference>
<dbReference type="RefSeq" id="WP_218149550.1">
    <property type="nucleotide sequence ID" value="NZ_FONL01000010.1"/>
</dbReference>
<reference evidence="1 2" key="1">
    <citation type="submission" date="2016-10" db="EMBL/GenBank/DDBJ databases">
        <authorList>
            <person name="de Groot N.N."/>
        </authorList>
    </citation>
    <scope>NUCLEOTIDE SEQUENCE [LARGE SCALE GENOMIC DNA]</scope>
    <source>
        <strain evidence="1 2">DSM 9236</strain>
    </source>
</reference>
<dbReference type="GO" id="GO:0003676">
    <property type="term" value="F:nucleic acid binding"/>
    <property type="evidence" value="ECO:0007669"/>
    <property type="project" value="InterPro"/>
</dbReference>
<keyword evidence="2" id="KW-1185">Reference proteome</keyword>
<dbReference type="Proteomes" id="UP000198896">
    <property type="component" value="Unassembled WGS sequence"/>
</dbReference>
<dbReference type="Gene3D" id="3.40.1350.10">
    <property type="match status" value="1"/>
</dbReference>
<protein>
    <recommendedName>
        <fullName evidence="3">DUF91 domain-containing protein</fullName>
    </recommendedName>
</protein>
<sequence length="377" mass="43586">MAGYLMNMSNWGSIESCVKDGIYSTWFPKLRGSYFGIAKEATFADYLSMKPGDNIYFFNDRIIYGIGELVDIQGDCKFLSHIGADLPKNLSGADLEEARPLLPYDQEYSRCFCVFKPSPLFFTEGVDMDEALNSNPQAFRILRAMWKVSFIKMGDEENKALYDIILKRNEDNLVKQNNYLPHDPSFIEKLECTDLSPYHFHCKNILKSVDTAEGWVRHEMALEAAVVDTLATNGNTVLGEWDYISHQVIASPFKPVDYMDKIDVFGYRYIKGYKTKSKFLIIELKKDNATKEVIWQVMKYVDWVRKEYANDDYGMIEAFIIAYGFPDDVIEERNKWAVRQYITGLRPVKHSTWTNLRLVQYRSYDGELTLEEVAPIG</sequence>